<dbReference type="PROSITE" id="PS00122">
    <property type="entry name" value="CARBOXYLESTERASE_B_1"/>
    <property type="match status" value="1"/>
</dbReference>
<dbReference type="PANTHER" id="PTHR43918">
    <property type="entry name" value="ACETYLCHOLINESTERASE"/>
    <property type="match status" value="1"/>
</dbReference>
<sequence>MRSSTFLAVASASSAWCALFSFDNLPANAADFLKAPVAERRQVLPGVSTYVERRQEGNWTVGQSVKTTSGPVTGHAGTTVANVSEYLGIPFAQPPVGDLRFAAPVAFNGTAAINASSFGASCPVAESASSYNITTATLAEANISSSGLEALSYSANPGPWDESCLFLNVWTKPQVGATKKPVMVWIYGGGFTTGSSTVPIYNGASLAEEQDVVVVSLNYRLSIFGFPGNPAGPNNVGLLDQRLAVEWVRDNIAAFGGDPTKITIFGQSAGSASVDFYSYAWASDPIAAGFIAESGNVFGWGLPGSKADGVSAWYEVSELMGCGNSTNSTAAAVQTCMRSKDYQEILNIIPTSLATGGILGLFLPTVDDTVVFSNYTGRKAADVPLLIGNNDYEGGLWRTTFALEGIILSDDFWNAFNLIGFTCPTGVRANASHAQSTPTWRYRYFGEWENLAISTEASSYHGAEIPILFNTQPANSTSEELNFAKYMRGAWATFARDPQKGLNSYGTGWPTYDPAYSTLIRLAYNGSTGTNLASAYDYDWYCVNVNISNVDVASYLTLPNFDPDEPPTGISTQTATGPAGVSATSSLTSTSTGSAPSSSTTKSSGSSRLGMSIGGIIVVALVSISI</sequence>
<dbReference type="AlphaFoldDB" id="A0A9P7YZA0"/>
<dbReference type="InterPro" id="IPR002018">
    <property type="entry name" value="CarbesteraseB"/>
</dbReference>
<dbReference type="InterPro" id="IPR019826">
    <property type="entry name" value="Carboxylesterase_B_AS"/>
</dbReference>
<evidence type="ECO:0000256" key="4">
    <source>
        <dbReference type="SAM" id="MobiDB-lite"/>
    </source>
</evidence>
<evidence type="ECO:0000313" key="7">
    <source>
        <dbReference type="Proteomes" id="UP000887226"/>
    </source>
</evidence>
<dbReference type="Proteomes" id="UP000887226">
    <property type="component" value="Unassembled WGS sequence"/>
</dbReference>
<dbReference type="InterPro" id="IPR029058">
    <property type="entry name" value="AB_hydrolase_fold"/>
</dbReference>
<dbReference type="PANTHER" id="PTHR43918:SF4">
    <property type="entry name" value="CARBOXYLIC ESTER HYDROLASE"/>
    <property type="match status" value="1"/>
</dbReference>
<keyword evidence="7" id="KW-1185">Reference proteome</keyword>
<gene>
    <name evidence="6" type="ORF">BJ878DRAFT_482288</name>
</gene>
<dbReference type="GO" id="GO:0052689">
    <property type="term" value="F:carboxylic ester hydrolase activity"/>
    <property type="evidence" value="ECO:0007669"/>
    <property type="project" value="TreeGrafter"/>
</dbReference>
<evidence type="ECO:0000256" key="2">
    <source>
        <dbReference type="ARBA" id="ARBA00022801"/>
    </source>
</evidence>
<evidence type="ECO:0000256" key="1">
    <source>
        <dbReference type="ARBA" id="ARBA00005964"/>
    </source>
</evidence>
<feature type="domain" description="Carboxylesterase type B" evidence="5">
    <location>
        <begin position="64"/>
        <end position="401"/>
    </location>
</feature>
<dbReference type="OrthoDB" id="408631at2759"/>
<keyword evidence="2 3" id="KW-0378">Hydrolase</keyword>
<protein>
    <recommendedName>
        <fullName evidence="3">Carboxylic ester hydrolase</fullName>
        <ecNumber evidence="3">3.1.1.-</ecNumber>
    </recommendedName>
</protein>
<accession>A0A9P7YZA0</accession>
<evidence type="ECO:0000259" key="5">
    <source>
        <dbReference type="Pfam" id="PF00135"/>
    </source>
</evidence>
<reference evidence="6" key="1">
    <citation type="journal article" date="2021" name="IMA Fungus">
        <title>Genomic characterization of three marine fungi, including Emericellopsis atlantica sp. nov. with signatures of a generalist lifestyle and marine biomass degradation.</title>
        <authorList>
            <person name="Hagestad O.C."/>
            <person name="Hou L."/>
            <person name="Andersen J.H."/>
            <person name="Hansen E.H."/>
            <person name="Altermark B."/>
            <person name="Li C."/>
            <person name="Kuhnert E."/>
            <person name="Cox R.J."/>
            <person name="Crous P.W."/>
            <person name="Spatafora J.W."/>
            <person name="Lail K."/>
            <person name="Amirebrahimi M."/>
            <person name="Lipzen A."/>
            <person name="Pangilinan J."/>
            <person name="Andreopoulos W."/>
            <person name="Hayes R.D."/>
            <person name="Ng V."/>
            <person name="Grigoriev I.V."/>
            <person name="Jackson S.A."/>
            <person name="Sutton T.D.S."/>
            <person name="Dobson A.D.W."/>
            <person name="Rama T."/>
        </authorList>
    </citation>
    <scope>NUCLEOTIDE SEQUENCE</scope>
    <source>
        <strain evidence="6">TRa3180A</strain>
    </source>
</reference>
<comment type="caution">
    <text evidence="6">The sequence shown here is derived from an EMBL/GenBank/DDBJ whole genome shotgun (WGS) entry which is preliminary data.</text>
</comment>
<feature type="region of interest" description="Disordered" evidence="4">
    <location>
        <begin position="563"/>
        <end position="608"/>
    </location>
</feature>
<dbReference type="EC" id="3.1.1.-" evidence="3"/>
<proteinExistence type="inferred from homology"/>
<organism evidence="6 7">
    <name type="scientific">Calycina marina</name>
    <dbReference type="NCBI Taxonomy" id="1763456"/>
    <lineage>
        <taxon>Eukaryota</taxon>
        <taxon>Fungi</taxon>
        <taxon>Dikarya</taxon>
        <taxon>Ascomycota</taxon>
        <taxon>Pezizomycotina</taxon>
        <taxon>Leotiomycetes</taxon>
        <taxon>Helotiales</taxon>
        <taxon>Pezizellaceae</taxon>
        <taxon>Calycina</taxon>
    </lineage>
</organism>
<evidence type="ECO:0000256" key="3">
    <source>
        <dbReference type="RuleBase" id="RU361235"/>
    </source>
</evidence>
<dbReference type="EMBL" id="MU254107">
    <property type="protein sequence ID" value="KAG9242147.1"/>
    <property type="molecule type" value="Genomic_DNA"/>
</dbReference>
<name>A0A9P7YZA0_9HELO</name>
<dbReference type="SUPFAM" id="SSF53474">
    <property type="entry name" value="alpha/beta-Hydrolases"/>
    <property type="match status" value="1"/>
</dbReference>
<feature type="domain" description="Carboxylesterase type B" evidence="5">
    <location>
        <begin position="412"/>
        <end position="530"/>
    </location>
</feature>
<evidence type="ECO:0000313" key="6">
    <source>
        <dbReference type="EMBL" id="KAG9242147.1"/>
    </source>
</evidence>
<comment type="similarity">
    <text evidence="1 3">Belongs to the type-B carboxylesterase/lipase family.</text>
</comment>
<feature type="compositionally biased region" description="Low complexity" evidence="4">
    <location>
        <begin position="579"/>
        <end position="607"/>
    </location>
</feature>
<dbReference type="Pfam" id="PF00135">
    <property type="entry name" value="COesterase"/>
    <property type="match status" value="2"/>
</dbReference>
<dbReference type="InterPro" id="IPR050654">
    <property type="entry name" value="AChE-related_enzymes"/>
</dbReference>
<dbReference type="Gene3D" id="3.40.50.1820">
    <property type="entry name" value="alpha/beta hydrolase"/>
    <property type="match status" value="2"/>
</dbReference>